<dbReference type="InterPro" id="IPR001173">
    <property type="entry name" value="Glyco_trans_2-like"/>
</dbReference>
<feature type="domain" description="Glycosyltransferase 2-like" evidence="1">
    <location>
        <begin position="8"/>
        <end position="177"/>
    </location>
</feature>
<dbReference type="GO" id="GO:0016740">
    <property type="term" value="F:transferase activity"/>
    <property type="evidence" value="ECO:0007669"/>
    <property type="project" value="UniProtKB-KW"/>
</dbReference>
<dbReference type="PANTHER" id="PTHR43179">
    <property type="entry name" value="RHAMNOSYLTRANSFERASE WBBL"/>
    <property type="match status" value="1"/>
</dbReference>
<dbReference type="STRING" id="1167006.UWK_02365"/>
<accession>M1PH05</accession>
<evidence type="ECO:0000313" key="2">
    <source>
        <dbReference type="EMBL" id="AGF78905.1"/>
    </source>
</evidence>
<dbReference type="PANTHER" id="PTHR43179:SF7">
    <property type="entry name" value="RHAMNOSYLTRANSFERASE WBBL"/>
    <property type="match status" value="1"/>
</dbReference>
<dbReference type="Pfam" id="PF00535">
    <property type="entry name" value="Glycos_transf_2"/>
    <property type="match status" value="1"/>
</dbReference>
<dbReference type="SUPFAM" id="SSF53448">
    <property type="entry name" value="Nucleotide-diphospho-sugar transferases"/>
    <property type="match status" value="1"/>
</dbReference>
<dbReference type="CDD" id="cd04186">
    <property type="entry name" value="GT_2_like_c"/>
    <property type="match status" value="1"/>
</dbReference>
<dbReference type="Proteomes" id="UP000011721">
    <property type="component" value="Chromosome"/>
</dbReference>
<sequence>MYRPLLCSVIIVSYNNFDTTTGPCLDSLAQSPEDMEIIVVDNNSDSSTKQLLTLAGERDSRIRLFFLDENRGYAAGNNIGARAASGEFFLLLNTDTLVPPGTISLFSSLMQQNPDWDMLGPVTNNCGNDQQIYTTGKTPEEILSQGIHWSNHSAKLSFQTDRLIFFCVLIRRTLYEELQGLDEDFGLGYYEDTDFVYRAIKSGKRMMISEKIFVYHQGKGSFSKVSGAVRKLMKKNRKLFKKKHGHGETTDHWRIKNLQAMERYLKHLNKNTPLAELQYSFSNRQRIAEELMPNSPLKRFFYRRNLIRTIARFKRRINQRQSQDSVTI</sequence>
<evidence type="ECO:0000259" key="1">
    <source>
        <dbReference type="Pfam" id="PF00535"/>
    </source>
</evidence>
<reference evidence="3" key="1">
    <citation type="journal article" date="2013" name="Stand. Genomic Sci.">
        <title>Complete genome sequence of Desulfocapsa sulfexigens, a marine deltaproteobacterium specialized in disproportionating inorganic sulfur compounds.</title>
        <authorList>
            <person name="Finster K.W."/>
            <person name="Kjeldsen K.U."/>
            <person name="Kube M."/>
            <person name="Reinhardt R."/>
            <person name="Mussmann M."/>
            <person name="Amann R."/>
            <person name="Schreiber L."/>
        </authorList>
    </citation>
    <scope>NUCLEOTIDE SEQUENCE [LARGE SCALE GENOMIC DNA]</scope>
    <source>
        <strain evidence="3">DSM 10523 / SB164P1</strain>
    </source>
</reference>
<keyword evidence="2" id="KW-0808">Transferase</keyword>
<dbReference type="RefSeq" id="WP_015404593.1">
    <property type="nucleotide sequence ID" value="NC_020304.1"/>
</dbReference>
<dbReference type="InterPro" id="IPR029044">
    <property type="entry name" value="Nucleotide-diphossugar_trans"/>
</dbReference>
<dbReference type="Gene3D" id="3.90.550.10">
    <property type="entry name" value="Spore Coat Polysaccharide Biosynthesis Protein SpsA, Chain A"/>
    <property type="match status" value="1"/>
</dbReference>
<dbReference type="OrthoDB" id="9771846at2"/>
<dbReference type="AlphaFoldDB" id="M1PH05"/>
<protein>
    <submittedName>
        <fullName evidence="2">Putative glycosyltransferase</fullName>
    </submittedName>
</protein>
<name>M1PH05_DESSD</name>
<dbReference type="eggNOG" id="COG1216">
    <property type="taxonomic scope" value="Bacteria"/>
</dbReference>
<evidence type="ECO:0000313" key="3">
    <source>
        <dbReference type="Proteomes" id="UP000011721"/>
    </source>
</evidence>
<organism evidence="2 3">
    <name type="scientific">Desulfocapsa sulfexigens (strain DSM 10523 / SB164P1)</name>
    <dbReference type="NCBI Taxonomy" id="1167006"/>
    <lineage>
        <taxon>Bacteria</taxon>
        <taxon>Pseudomonadati</taxon>
        <taxon>Thermodesulfobacteriota</taxon>
        <taxon>Desulfobulbia</taxon>
        <taxon>Desulfobulbales</taxon>
        <taxon>Desulfocapsaceae</taxon>
        <taxon>Desulfocapsa</taxon>
    </lineage>
</organism>
<dbReference type="EMBL" id="CP003985">
    <property type="protein sequence ID" value="AGF78905.1"/>
    <property type="molecule type" value="Genomic_DNA"/>
</dbReference>
<proteinExistence type="predicted"/>
<keyword evidence="3" id="KW-1185">Reference proteome</keyword>
<gene>
    <name evidence="2" type="ordered locus">UWK_02365</name>
</gene>
<dbReference type="HOGENOM" id="CLU_023845_0_6_7"/>
<dbReference type="KEGG" id="dsf:UWK_02365"/>